<evidence type="ECO:0008006" key="8">
    <source>
        <dbReference type="Google" id="ProtNLM"/>
    </source>
</evidence>
<evidence type="ECO:0000313" key="5">
    <source>
        <dbReference type="EMBL" id="GAP28681.1"/>
    </source>
</evidence>
<evidence type="ECO:0000256" key="1">
    <source>
        <dbReference type="SAM" id="MobiDB-lite"/>
    </source>
</evidence>
<dbReference type="PANTHER" id="PTHR31005:SF8">
    <property type="entry name" value="DUF4139 DOMAIN-CONTAINING PROTEIN"/>
    <property type="match status" value="1"/>
</dbReference>
<dbReference type="PANTHER" id="PTHR31005">
    <property type="entry name" value="DUF4139 DOMAIN-CONTAINING PROTEIN"/>
    <property type="match status" value="1"/>
</dbReference>
<dbReference type="GeneID" id="93376775"/>
<dbReference type="Pfam" id="PF13598">
    <property type="entry name" value="DUF4139"/>
    <property type="match status" value="1"/>
</dbReference>
<organism evidence="5 6">
    <name type="scientific">Nocardia seriolae</name>
    <dbReference type="NCBI Taxonomy" id="37332"/>
    <lineage>
        <taxon>Bacteria</taxon>
        <taxon>Bacillati</taxon>
        <taxon>Actinomycetota</taxon>
        <taxon>Actinomycetes</taxon>
        <taxon>Mycobacteriales</taxon>
        <taxon>Nocardiaceae</taxon>
        <taxon>Nocardia</taxon>
    </lineage>
</organism>
<reference evidence="6" key="1">
    <citation type="submission" date="2015-07" db="EMBL/GenBank/DDBJ databases">
        <title>Nocardia seriolae U-1 whole genome shotgun sequence.</title>
        <authorList>
            <person name="Imajoh M."/>
            <person name="Fukumoto Y."/>
            <person name="Sukeda M."/>
            <person name="Yamane J."/>
            <person name="Yamasaki K."/>
            <person name="Shimizu M."/>
            <person name="Ohnishi K."/>
            <person name="Oshima S."/>
        </authorList>
    </citation>
    <scope>NUCLEOTIDE SEQUENCE [LARGE SCALE GENOMIC DNA]</scope>
    <source>
        <strain evidence="6">U-1</strain>
    </source>
</reference>
<name>A0ABC9YTN9_9NOCA</name>
<dbReference type="Proteomes" id="UP000180166">
    <property type="component" value="Chromosome"/>
</dbReference>
<feature type="domain" description="DUF4140" evidence="3">
    <location>
        <begin position="11"/>
        <end position="108"/>
    </location>
</feature>
<dbReference type="KEGG" id="nsr:NS506_06288"/>
<dbReference type="RefSeq" id="WP_033087655.1">
    <property type="nucleotide sequence ID" value="NZ_AP017900.1"/>
</dbReference>
<dbReference type="NCBIfam" id="TIGR02231">
    <property type="entry name" value="mucoidy inhibitor MuiA family protein"/>
    <property type="match status" value="1"/>
</dbReference>
<evidence type="ECO:0000313" key="4">
    <source>
        <dbReference type="EMBL" id="APB00324.1"/>
    </source>
</evidence>
<sequence length="523" mass="57292">MVDLETAIAAVTVYPDRARVTRSGKATLEAGEHRIRVSPLPLELVRDSIRVAGRGEVTVLGVDIVTERQPEPSDEQVAELTARRDEVDVALTELADADRAADARVEFLQRLVHKSAGQLAKASDDRVVAFGDSLEAQYGAVHAGRRERARLRQDHIREKNSLERRLADLGRKNRPDIRAAIITVDAAQPATVELELSYVVPGARWASTYDLRIDENGLSLRWFGLVSQSTGEDWPECRLELSTARPAVALDVPELDPWYLSTTPPEPKRRAMRSSSSGSDMDIPSFMRNEERAPAPAGAPPQLPPVPVREATSTVEHGTTAATYSPQRPVAIAADGTEHRTLITALDLEADLDHVTAPIRSPEAILRATARNTSEHTLPKGRASLFNDSEYVGATNLDIWAPGEERELALGVDDRIRVERELVRRNASKATLGSARRVEMEYTITVANHGTRPTVVTVLDRLPIARDTTLTVRDTVLKPPPAERGDLGILTWKLDLAPQATTTITLGYRVEAPKGVTVFGLPD</sequence>
<evidence type="ECO:0000313" key="6">
    <source>
        <dbReference type="Proteomes" id="UP000037179"/>
    </source>
</evidence>
<dbReference type="InterPro" id="IPR025554">
    <property type="entry name" value="DUF4140"/>
</dbReference>
<reference evidence="4 7" key="3">
    <citation type="submission" date="2016-10" db="EMBL/GenBank/DDBJ databases">
        <title>Genome sequence of Nocardia seriolae strain EM150506, isolated from Anguila japonica.</title>
        <authorList>
            <person name="Han H.-J."/>
        </authorList>
    </citation>
    <scope>NUCLEOTIDE SEQUENCE [LARGE SCALE GENOMIC DNA]</scope>
    <source>
        <strain evidence="4 7">EM150506</strain>
    </source>
</reference>
<dbReference type="EMBL" id="CP017839">
    <property type="protein sequence ID" value="APB00324.1"/>
    <property type="molecule type" value="Genomic_DNA"/>
</dbReference>
<dbReference type="Proteomes" id="UP000037179">
    <property type="component" value="Unassembled WGS sequence"/>
</dbReference>
<dbReference type="EMBL" id="BBYQ01000040">
    <property type="protein sequence ID" value="GAP28681.1"/>
    <property type="molecule type" value="Genomic_DNA"/>
</dbReference>
<dbReference type="AlphaFoldDB" id="A0ABC9YTN9"/>
<evidence type="ECO:0000313" key="7">
    <source>
        <dbReference type="Proteomes" id="UP000180166"/>
    </source>
</evidence>
<dbReference type="InterPro" id="IPR037291">
    <property type="entry name" value="DUF4139"/>
</dbReference>
<keyword evidence="6" id="KW-1185">Reference proteome</keyword>
<proteinExistence type="predicted"/>
<protein>
    <recommendedName>
        <fullName evidence="8">Mucoidy inhibitor MuiA family protein</fullName>
    </recommendedName>
</protein>
<feature type="domain" description="DUF4139" evidence="2">
    <location>
        <begin position="194"/>
        <end position="514"/>
    </location>
</feature>
<reference evidence="5 6" key="2">
    <citation type="journal article" date="2016" name="Genome Announc.">
        <title>Draft Genome Sequence of Erythromycin- and Oxytetracycline-Sensitive Nocardia seriolae Strain U-1 (NBRC 110359).</title>
        <authorList>
            <person name="Imajoh M."/>
            <person name="Sukeda M."/>
            <person name="Shimizu M."/>
            <person name="Yamane J."/>
            <person name="Ohnishi K."/>
            <person name="Oshima S."/>
        </authorList>
    </citation>
    <scope>NUCLEOTIDE SEQUENCE [LARGE SCALE GENOMIC DNA]</scope>
    <source>
        <strain evidence="5 6">U-1</strain>
    </source>
</reference>
<evidence type="ECO:0000259" key="3">
    <source>
        <dbReference type="Pfam" id="PF13600"/>
    </source>
</evidence>
<dbReference type="Pfam" id="PF13600">
    <property type="entry name" value="DUF4140"/>
    <property type="match status" value="1"/>
</dbReference>
<gene>
    <name evidence="4" type="ORF">NS506_06288</name>
    <name evidence="5" type="ORF">NSK11_contig00040-0035</name>
</gene>
<accession>A0ABC9YTN9</accession>
<dbReference type="InterPro" id="IPR011935">
    <property type="entry name" value="CHP02231"/>
</dbReference>
<evidence type="ECO:0000259" key="2">
    <source>
        <dbReference type="Pfam" id="PF13598"/>
    </source>
</evidence>
<feature type="region of interest" description="Disordered" evidence="1">
    <location>
        <begin position="259"/>
        <end position="285"/>
    </location>
</feature>